<comment type="subcellular location">
    <subcellularLocation>
        <location evidence="1">Membrane</location>
    </subcellularLocation>
</comment>
<feature type="signal peptide" evidence="11">
    <location>
        <begin position="1"/>
        <end position="26"/>
    </location>
</feature>
<dbReference type="Gene3D" id="2.10.50.10">
    <property type="entry name" value="Tumor Necrosis Factor Receptor, subunit A, domain 2"/>
    <property type="match status" value="2"/>
</dbReference>
<evidence type="ECO:0000256" key="5">
    <source>
        <dbReference type="ARBA" id="ARBA00023136"/>
    </source>
</evidence>
<evidence type="ECO:0000256" key="8">
    <source>
        <dbReference type="ARBA" id="ARBA00023180"/>
    </source>
</evidence>
<evidence type="ECO:0000256" key="2">
    <source>
        <dbReference type="ARBA" id="ARBA00022703"/>
    </source>
</evidence>
<evidence type="ECO:0000256" key="11">
    <source>
        <dbReference type="SAM" id="SignalP"/>
    </source>
</evidence>
<dbReference type="SMART" id="SM00208">
    <property type="entry name" value="TNFR"/>
    <property type="match status" value="2"/>
</dbReference>
<dbReference type="PROSITE" id="PS50050">
    <property type="entry name" value="TNFR_NGFR_2"/>
    <property type="match status" value="1"/>
</dbReference>
<dbReference type="GO" id="GO:0004888">
    <property type="term" value="F:transmembrane signaling receptor activity"/>
    <property type="evidence" value="ECO:0007669"/>
    <property type="project" value="InterPro"/>
</dbReference>
<dbReference type="AlphaFoldDB" id="A0A8C3P0A1"/>
<dbReference type="FunFam" id="2.10.50.10:FF:000004">
    <property type="entry name" value="Tumor necrosis factor receptor superfamily member 6"/>
    <property type="match status" value="1"/>
</dbReference>
<keyword evidence="8" id="KW-0325">Glycoprotein</keyword>
<reference evidence="13" key="2">
    <citation type="submission" date="2025-09" db="UniProtKB">
        <authorList>
            <consortium name="Ensembl"/>
        </authorList>
    </citation>
    <scope>IDENTIFICATION</scope>
</reference>
<evidence type="ECO:0000259" key="12">
    <source>
        <dbReference type="PROSITE" id="PS50050"/>
    </source>
</evidence>
<dbReference type="PANTHER" id="PTHR46330">
    <property type="entry name" value="TUMOR NECROSIS FACTOR RECEPTOR SUPERFAMILY MEMBER 10B"/>
    <property type="match status" value="1"/>
</dbReference>
<dbReference type="Ensembl" id="ENSCRFT00000004768.1">
    <property type="protein sequence ID" value="ENSCRFP00000004589.1"/>
    <property type="gene ID" value="ENSCRFG00000003719.1"/>
</dbReference>
<dbReference type="InterPro" id="IPR001368">
    <property type="entry name" value="TNFR/NGFR_Cys_rich_reg"/>
</dbReference>
<dbReference type="GO" id="GO:0043065">
    <property type="term" value="P:positive regulation of apoptotic process"/>
    <property type="evidence" value="ECO:0007669"/>
    <property type="project" value="TreeGrafter"/>
</dbReference>
<evidence type="ECO:0000256" key="6">
    <source>
        <dbReference type="ARBA" id="ARBA00023157"/>
    </source>
</evidence>
<feature type="disulfide bond" evidence="9">
    <location>
        <begin position="84"/>
        <end position="97"/>
    </location>
</feature>
<feature type="disulfide bond" evidence="9">
    <location>
        <begin position="87"/>
        <end position="105"/>
    </location>
</feature>
<evidence type="ECO:0000256" key="4">
    <source>
        <dbReference type="ARBA" id="ARBA00022737"/>
    </source>
</evidence>
<evidence type="ECO:0000256" key="9">
    <source>
        <dbReference type="PROSITE-ProRule" id="PRU00206"/>
    </source>
</evidence>
<keyword evidence="3 11" id="KW-0732">Signal</keyword>
<evidence type="ECO:0000256" key="10">
    <source>
        <dbReference type="SAM" id="Phobius"/>
    </source>
</evidence>
<dbReference type="Proteomes" id="UP000694396">
    <property type="component" value="Unplaced"/>
</dbReference>
<evidence type="ECO:0000313" key="14">
    <source>
        <dbReference type="Proteomes" id="UP000694396"/>
    </source>
</evidence>
<keyword evidence="5 10" id="KW-0472">Membrane</keyword>
<feature type="chain" id="PRO_5034274895" description="TNFR-Cys domain-containing protein" evidence="11">
    <location>
        <begin position="27"/>
        <end position="219"/>
    </location>
</feature>
<dbReference type="PRINTS" id="PR01680">
    <property type="entry name" value="TNFACTORR6"/>
</dbReference>
<feature type="transmembrane region" description="Helical" evidence="10">
    <location>
        <begin position="157"/>
        <end position="177"/>
    </location>
</feature>
<name>A0A8C3P0A1_9PASS</name>
<dbReference type="InterPro" id="IPR052491">
    <property type="entry name" value="TNFRSF10"/>
</dbReference>
<sequence length="219" mass="23674">MAAAMGAGRVMGLLLVVRLMMPGAPAKCGEREYFHEGSCCEFCEAGTFVADHCNTSHSRGKCDPCKEGKGFTAHANGLEECLPCRQCKEGQITLRPCTLTQDAECQCKRGYFCSDEDCEMCQKNSHMHPDGKEIVPSSTDTTDPALPTQGKKALDGVILLIAVVVVLVFSCLVFLIVKKLNCNRAASTDAEGGWISGRMHSCDATSCDSYRVRYKLASA</sequence>
<dbReference type="GO" id="GO:0036462">
    <property type="term" value="P:TRAIL-activated apoptotic signaling pathway"/>
    <property type="evidence" value="ECO:0007669"/>
    <property type="project" value="TreeGrafter"/>
</dbReference>
<comment type="caution">
    <text evidence="9">Lacks conserved residue(s) required for the propagation of feature annotation.</text>
</comment>
<dbReference type="SUPFAM" id="SSF57586">
    <property type="entry name" value="TNF receptor-like"/>
    <property type="match status" value="2"/>
</dbReference>
<keyword evidence="6 9" id="KW-1015">Disulfide bond</keyword>
<keyword evidence="10" id="KW-1133">Transmembrane helix</keyword>
<reference evidence="13" key="1">
    <citation type="submission" date="2025-08" db="UniProtKB">
        <authorList>
            <consortium name="Ensembl"/>
        </authorList>
    </citation>
    <scope>IDENTIFICATION</scope>
</reference>
<dbReference type="GO" id="GO:0009986">
    <property type="term" value="C:cell surface"/>
    <property type="evidence" value="ECO:0007669"/>
    <property type="project" value="TreeGrafter"/>
</dbReference>
<evidence type="ECO:0000313" key="13">
    <source>
        <dbReference type="Ensembl" id="ENSCRFP00000004589.1"/>
    </source>
</evidence>
<dbReference type="GO" id="GO:0005886">
    <property type="term" value="C:plasma membrane"/>
    <property type="evidence" value="ECO:0007669"/>
    <property type="project" value="TreeGrafter"/>
</dbReference>
<evidence type="ECO:0000256" key="7">
    <source>
        <dbReference type="ARBA" id="ARBA00023170"/>
    </source>
</evidence>
<feature type="repeat" description="TNFR-Cys" evidence="9">
    <location>
        <begin position="64"/>
        <end position="105"/>
    </location>
</feature>
<keyword evidence="14" id="KW-1185">Reference proteome</keyword>
<keyword evidence="2" id="KW-0053">Apoptosis</keyword>
<dbReference type="PANTHER" id="PTHR46330:SF16">
    <property type="entry name" value="TUMOR NECROSIS FACTOR RECEPTOR SUPERFAMILY MEMBER 22"/>
    <property type="match status" value="1"/>
</dbReference>
<dbReference type="Pfam" id="PF00020">
    <property type="entry name" value="TNFR_c6"/>
    <property type="match status" value="1"/>
</dbReference>
<organism evidence="13 14">
    <name type="scientific">Cyanoderma ruficeps</name>
    <name type="common">rufous-capped babbler</name>
    <dbReference type="NCBI Taxonomy" id="181631"/>
    <lineage>
        <taxon>Eukaryota</taxon>
        <taxon>Metazoa</taxon>
        <taxon>Chordata</taxon>
        <taxon>Craniata</taxon>
        <taxon>Vertebrata</taxon>
        <taxon>Euteleostomi</taxon>
        <taxon>Archelosauria</taxon>
        <taxon>Archosauria</taxon>
        <taxon>Dinosauria</taxon>
        <taxon>Saurischia</taxon>
        <taxon>Theropoda</taxon>
        <taxon>Coelurosauria</taxon>
        <taxon>Aves</taxon>
        <taxon>Neognathae</taxon>
        <taxon>Neoaves</taxon>
        <taxon>Telluraves</taxon>
        <taxon>Australaves</taxon>
        <taxon>Passeriformes</taxon>
        <taxon>Sylvioidea</taxon>
        <taxon>Timaliidae</taxon>
        <taxon>Cyanoderma</taxon>
    </lineage>
</organism>
<keyword evidence="10" id="KW-0812">Transmembrane</keyword>
<accession>A0A8C3P0A1</accession>
<dbReference type="InterPro" id="IPR008063">
    <property type="entry name" value="Fas_rcpt"/>
</dbReference>
<dbReference type="GO" id="GO:0006955">
    <property type="term" value="P:immune response"/>
    <property type="evidence" value="ECO:0007669"/>
    <property type="project" value="InterPro"/>
</dbReference>
<evidence type="ECO:0000256" key="3">
    <source>
        <dbReference type="ARBA" id="ARBA00022729"/>
    </source>
</evidence>
<protein>
    <recommendedName>
        <fullName evidence="12">TNFR-Cys domain-containing protein</fullName>
    </recommendedName>
</protein>
<keyword evidence="7" id="KW-0675">Receptor</keyword>
<keyword evidence="4" id="KW-0677">Repeat</keyword>
<feature type="domain" description="TNFR-Cys" evidence="12">
    <location>
        <begin position="64"/>
        <end position="105"/>
    </location>
</feature>
<evidence type="ECO:0000256" key="1">
    <source>
        <dbReference type="ARBA" id="ARBA00004370"/>
    </source>
</evidence>
<proteinExistence type="predicted"/>